<feature type="compositionally biased region" description="Basic and acidic residues" evidence="8">
    <location>
        <begin position="784"/>
        <end position="932"/>
    </location>
</feature>
<feature type="compositionally biased region" description="Low complexity" evidence="8">
    <location>
        <begin position="663"/>
        <end position="675"/>
    </location>
</feature>
<comment type="subcellular location">
    <subcellularLocation>
        <location evidence="1 7">Cytoplasm</location>
        <location evidence="1 7">Cytoskeleton</location>
    </subcellularLocation>
</comment>
<gene>
    <name evidence="9" type="primary">LOC100711676</name>
</gene>
<feature type="compositionally biased region" description="Polar residues" evidence="8">
    <location>
        <begin position="1253"/>
        <end position="1262"/>
    </location>
</feature>
<feature type="compositionally biased region" description="Basic and acidic residues" evidence="8">
    <location>
        <begin position="1305"/>
        <end position="1315"/>
    </location>
</feature>
<feature type="compositionally biased region" description="Basic and acidic residues" evidence="8">
    <location>
        <begin position="1473"/>
        <end position="1487"/>
    </location>
</feature>
<sequence length="1572" mass="168302">MRVQQRTLSGGRIVAVTATLGDSRQTVKKETTNAMAELDLSLSDALTDSVPQPGPENMVQRDFVAELEAEHFDDKVGETVGKTDYIPLLDNDDTRADAGTAMENGKQEARGVQKPGSKLTSGGQTAASHPEPQGEVRPHLLDQQQALASDFLSASVASYSNPLGFQTRPAQKMDTNLMGAFSGFSQPGVIGMNVEVGAAPLQAEKPPSIADPQNLTPPAGSVAPKEHSPMLPEPQAPRSPLDVSAGALGWPDQAGCLSTDLPFTPSVTTVIARHASHLAASPEDPPDSWPSRESAAYAGGDERDRDGSDRKQKKKKKRRQKDEGSYEHLESRGHPEMQALGESTRPTEEFYHRIGPRRDKAEGGWEEQLGKSGGRGKKGKSRKKLPEEWGVAEPFVPSSAVTSNITEEDMMDLGSSTLDNLEAYLADEDSSQSPWKKEVYPDEGLVPSPLSQDLFSPAAAPISPLVLNSELKATAAPFTMPSTTNSKSLGPFPMAPPCCDPFDLLMETENASLGNSKEAISPPFSPENEAAVGNLADSGMFDNSSSLQECCEQATPEADTSAFSPATQTSPNCSPEGEVLASAPPLSPSDASWVLNSSNMSSNSDLFNFADMGVLGHPLPLGLNFDTPSPAPLRSPKTTAQEFQARELKEGKSTQKQSKKPRSSSSSSSVKSPTSPEAKRFSPMPSPVTSPSSPPSVPPLAVPGSGLNPAAKPFFPSFADPMEEPAVANQDVPLVEVKSDMTEKTEKKEEKVEDSVKKVDLFEPVDKVEQKSVKVEFTSSESPVKVEKEVEKDKMKEAEKQAEKVDEKHKETEKQAEKVDEKHEETEKQAEKVDEKHEETEKQAEKVDEKHKETEKQAEKVDEKHKETEKQAEKVDEKHEETEKQAEKVDEKHEETEKQAEKVDEKHEETEKQAEKVDEKHKETEKEMETEKVQPVQQKPEKEDKVKAEEFSDKSEINKVEKTEKEEKVKVTEKLEAEVEKAENVDKIAQNDKSKVSKVEDKAENKTTEKSEITEMKDGKEQHINKVEKTPEQQPTSVKLETSCDETQKKADTETKATAELEDAETEKADADEAKKTEKDDEAAKPSEKPLEKTTQEDEKEEKPDKTQEDKKTVEKKDEKKDKAAKADGDKAKKPTKPSANGSISTPSKDLADRKTKPAAGATKPSAAAKTRPSTAGAGGPAPGLTKRPVSSVTTSTPHTTDKKTTTSKAPSTAAAGSKRPSTTSASRPMSSSTSTTRELKPKTTTEKRPLVTKSSTAASNQTGSATRNTSAATAASKTAAPVRTAGSTRTTTTAAAKKPLASKTDSKPGEEKKPSTPRTSTADSSKPKTTTTRSTASTTTTTASRTRTTAAKPATPSSTTGTGPEKKPPVPRAPRAASSTTATTASRSTARPATAAAPDVRNVRSKIGSTDNMKHQPGGGKVPPSSQSRGFTSKESSQGKVQILNKKVDVSKVTSKLGSKDNLKHKPGGGDVKIESHKVNFREKAQSKVGSMDNVSHSPGGGNVKAEGAQETTEGSGDPLSGSPAPAPGSEPGQAGGPAALKNGLKDGAPCHSEGLQEPQALDSHIPETSI</sequence>
<feature type="compositionally biased region" description="Low complexity" evidence="8">
    <location>
        <begin position="1374"/>
        <end position="1399"/>
    </location>
</feature>
<feature type="region of interest" description="Disordered" evidence="8">
    <location>
        <begin position="277"/>
        <end position="391"/>
    </location>
</feature>
<name>A0A669EKV0_ORENI</name>
<evidence type="ECO:0000256" key="8">
    <source>
        <dbReference type="SAM" id="MobiDB-lite"/>
    </source>
</evidence>
<dbReference type="InterPro" id="IPR001084">
    <property type="entry name" value="MAP_tubulin-bd_rpt"/>
</dbReference>
<keyword evidence="10" id="KW-1185">Reference proteome</keyword>
<feature type="compositionally biased region" description="Low complexity" evidence="8">
    <location>
        <begin position="1158"/>
        <end position="1171"/>
    </location>
</feature>
<feature type="region of interest" description="Disordered" evidence="8">
    <location>
        <begin position="547"/>
        <end position="591"/>
    </location>
</feature>
<dbReference type="PANTHER" id="PTHR11501:SF16">
    <property type="entry name" value="MICROTUBULE-ASSOCIATED PROTEIN 4"/>
    <property type="match status" value="1"/>
</dbReference>
<accession>A0A669EKV0</accession>
<feature type="compositionally biased region" description="Basic and acidic residues" evidence="8">
    <location>
        <begin position="300"/>
        <end position="310"/>
    </location>
</feature>
<feature type="compositionally biased region" description="Low complexity" evidence="8">
    <location>
        <begin position="1263"/>
        <end position="1304"/>
    </location>
</feature>
<evidence type="ECO:0000256" key="6">
    <source>
        <dbReference type="ARBA" id="ARBA00023212"/>
    </source>
</evidence>
<feature type="compositionally biased region" description="Pro residues" evidence="8">
    <location>
        <begin position="684"/>
        <end position="701"/>
    </location>
</feature>
<dbReference type="GO" id="GO:0031175">
    <property type="term" value="P:neuron projection development"/>
    <property type="evidence" value="ECO:0007669"/>
    <property type="project" value="TreeGrafter"/>
</dbReference>
<evidence type="ECO:0000256" key="5">
    <source>
        <dbReference type="ARBA" id="ARBA00022737"/>
    </source>
</evidence>
<feature type="compositionally biased region" description="Low complexity" evidence="8">
    <location>
        <begin position="1207"/>
        <end position="1237"/>
    </location>
</feature>
<dbReference type="GO" id="GO:0000226">
    <property type="term" value="P:microtubule cytoskeleton organization"/>
    <property type="evidence" value="ECO:0007669"/>
    <property type="project" value="TreeGrafter"/>
</dbReference>
<feature type="region of interest" description="Disordered" evidence="8">
    <location>
        <begin position="94"/>
        <end position="135"/>
    </location>
</feature>
<evidence type="ECO:0000256" key="2">
    <source>
        <dbReference type="ARBA" id="ARBA00022490"/>
    </source>
</evidence>
<keyword evidence="4 7" id="KW-0493">Microtubule</keyword>
<feature type="compositionally biased region" description="Basic and acidic residues" evidence="8">
    <location>
        <begin position="1238"/>
        <end position="1250"/>
    </location>
</feature>
<evidence type="ECO:0000313" key="9">
    <source>
        <dbReference type="Ensembl" id="ENSONIP00000073518.1"/>
    </source>
</evidence>
<feature type="compositionally biased region" description="Basic and acidic residues" evidence="8">
    <location>
        <begin position="1066"/>
        <end position="1133"/>
    </location>
</feature>
<feature type="compositionally biased region" description="Low complexity" evidence="8">
    <location>
        <begin position="1328"/>
        <end position="1361"/>
    </location>
</feature>
<feature type="region of interest" description="Disordered" evidence="8">
    <location>
        <begin position="608"/>
        <end position="755"/>
    </location>
</feature>
<feature type="region of interest" description="Disordered" evidence="8">
    <location>
        <begin position="775"/>
        <end position="953"/>
    </location>
</feature>
<dbReference type="PROSITE" id="PS00229">
    <property type="entry name" value="TAU_MAP_1"/>
    <property type="match status" value="2"/>
</dbReference>
<dbReference type="GO" id="GO:0043005">
    <property type="term" value="C:neuron projection"/>
    <property type="evidence" value="ECO:0007669"/>
    <property type="project" value="TreeGrafter"/>
</dbReference>
<reference evidence="9" key="3">
    <citation type="submission" date="2025-09" db="UniProtKB">
        <authorList>
            <consortium name="Ensembl"/>
        </authorList>
    </citation>
    <scope>IDENTIFICATION</scope>
</reference>
<feature type="compositionally biased region" description="Basic and acidic residues" evidence="8">
    <location>
        <begin position="737"/>
        <end position="755"/>
    </location>
</feature>
<feature type="region of interest" description="Disordered" evidence="8">
    <location>
        <begin position="204"/>
        <end position="247"/>
    </location>
</feature>
<reference evidence="9" key="2">
    <citation type="submission" date="2025-08" db="UniProtKB">
        <authorList>
            <consortium name="Ensembl"/>
        </authorList>
    </citation>
    <scope>IDENTIFICATION</scope>
</reference>
<dbReference type="GO" id="GO:0005874">
    <property type="term" value="C:microtubule"/>
    <property type="evidence" value="ECO:0007669"/>
    <property type="project" value="UniProtKB-KW"/>
</dbReference>
<keyword evidence="5" id="KW-0677">Repeat</keyword>
<feature type="compositionally biased region" description="Basic and acidic residues" evidence="8">
    <location>
        <begin position="644"/>
        <end position="653"/>
    </location>
</feature>
<feature type="compositionally biased region" description="Polar residues" evidence="8">
    <location>
        <begin position="1425"/>
        <end position="1441"/>
    </location>
</feature>
<keyword evidence="6 7" id="KW-0206">Cytoskeleton</keyword>
<dbReference type="InterPro" id="IPR027324">
    <property type="entry name" value="MAP2/MAP4/Tau"/>
</dbReference>
<feature type="region of interest" description="Disordered" evidence="8">
    <location>
        <begin position="987"/>
        <end position="1572"/>
    </location>
</feature>
<reference evidence="10" key="1">
    <citation type="submission" date="2012-01" db="EMBL/GenBank/DDBJ databases">
        <title>The Genome Sequence of Oreochromis niloticus (Nile Tilapia).</title>
        <authorList>
            <consortium name="Broad Institute Genome Assembly Team"/>
            <consortium name="Broad Institute Sequencing Platform"/>
            <person name="Di Palma F."/>
            <person name="Johnson J."/>
            <person name="Lander E.S."/>
            <person name="Lindblad-Toh K."/>
        </authorList>
    </citation>
    <scope>NUCLEOTIDE SEQUENCE [LARGE SCALE GENOMIC DNA]</scope>
</reference>
<proteinExistence type="predicted"/>
<feature type="compositionally biased region" description="Basic and acidic residues" evidence="8">
    <location>
        <begin position="345"/>
        <end position="363"/>
    </location>
</feature>
<feature type="compositionally biased region" description="Low complexity" evidence="8">
    <location>
        <begin position="1183"/>
        <end position="1199"/>
    </location>
</feature>
<feature type="compositionally biased region" description="Polar residues" evidence="8">
    <location>
        <begin position="561"/>
        <end position="573"/>
    </location>
</feature>
<feature type="compositionally biased region" description="Basic and acidic residues" evidence="8">
    <location>
        <begin position="939"/>
        <end position="953"/>
    </location>
</feature>
<feature type="compositionally biased region" description="Basic residues" evidence="8">
    <location>
        <begin position="374"/>
        <end position="383"/>
    </location>
</feature>
<organism evidence="9 10">
    <name type="scientific">Oreochromis niloticus</name>
    <name type="common">Nile tilapia</name>
    <name type="synonym">Tilapia nilotica</name>
    <dbReference type="NCBI Taxonomy" id="8128"/>
    <lineage>
        <taxon>Eukaryota</taxon>
        <taxon>Metazoa</taxon>
        <taxon>Chordata</taxon>
        <taxon>Craniata</taxon>
        <taxon>Vertebrata</taxon>
        <taxon>Euteleostomi</taxon>
        <taxon>Actinopterygii</taxon>
        <taxon>Neopterygii</taxon>
        <taxon>Teleostei</taxon>
        <taxon>Neoteleostei</taxon>
        <taxon>Acanthomorphata</taxon>
        <taxon>Ovalentaria</taxon>
        <taxon>Cichlomorphae</taxon>
        <taxon>Cichliformes</taxon>
        <taxon>Cichlidae</taxon>
        <taxon>African cichlids</taxon>
        <taxon>Pseudocrenilabrinae</taxon>
        <taxon>Oreochromini</taxon>
        <taxon>Oreochromis</taxon>
    </lineage>
</organism>
<keyword evidence="3" id="KW-0597">Phosphoprotein</keyword>
<dbReference type="GO" id="GO:0008017">
    <property type="term" value="F:microtubule binding"/>
    <property type="evidence" value="ECO:0007669"/>
    <property type="project" value="InterPro"/>
</dbReference>
<evidence type="ECO:0000256" key="4">
    <source>
        <dbReference type="ARBA" id="ARBA00022701"/>
    </source>
</evidence>
<feature type="compositionally biased region" description="Polar residues" evidence="8">
    <location>
        <begin position="118"/>
        <end position="127"/>
    </location>
</feature>
<protein>
    <recommendedName>
        <fullName evidence="7">Microtubule-associated protein</fullName>
    </recommendedName>
</protein>
<evidence type="ECO:0000256" key="7">
    <source>
        <dbReference type="RuleBase" id="RU000686"/>
    </source>
</evidence>
<dbReference type="PROSITE" id="PS51491">
    <property type="entry name" value="TAU_MAP_2"/>
    <property type="match status" value="3"/>
</dbReference>
<feature type="compositionally biased region" description="Basic and acidic residues" evidence="8">
    <location>
        <begin position="1046"/>
        <end position="1059"/>
    </location>
</feature>
<feature type="compositionally biased region" description="Basic and acidic residues" evidence="8">
    <location>
        <begin position="320"/>
        <end position="335"/>
    </location>
</feature>
<dbReference type="Pfam" id="PF00418">
    <property type="entry name" value="Tubulin-binding"/>
    <property type="match status" value="3"/>
</dbReference>
<evidence type="ECO:0000256" key="3">
    <source>
        <dbReference type="ARBA" id="ARBA00022553"/>
    </source>
</evidence>
<feature type="compositionally biased region" description="Low complexity" evidence="8">
    <location>
        <begin position="580"/>
        <end position="591"/>
    </location>
</feature>
<evidence type="ECO:0000313" key="10">
    <source>
        <dbReference type="Proteomes" id="UP000005207"/>
    </source>
</evidence>
<keyword evidence="2 7" id="KW-0963">Cytoplasm</keyword>
<dbReference type="Ensembl" id="ENSONIT00000067561.1">
    <property type="protein sequence ID" value="ENSONIP00000073518.1"/>
    <property type="gene ID" value="ENSONIG00000042312.1"/>
</dbReference>
<dbReference type="PANTHER" id="PTHR11501">
    <property type="entry name" value="MICROTUBULE-ASSOCIATED PROTEIN"/>
    <property type="match status" value="1"/>
</dbReference>
<dbReference type="GeneTree" id="ENSGT00940000159742"/>
<feature type="compositionally biased region" description="Polar residues" evidence="8">
    <location>
        <begin position="1138"/>
        <end position="1148"/>
    </location>
</feature>
<evidence type="ECO:0000256" key="1">
    <source>
        <dbReference type="ARBA" id="ARBA00004245"/>
    </source>
</evidence>
<feature type="compositionally biased region" description="Low complexity" evidence="8">
    <location>
        <begin position="1516"/>
        <end position="1541"/>
    </location>
</feature>
<feature type="compositionally biased region" description="Basic and acidic residues" evidence="8">
    <location>
        <begin position="987"/>
        <end position="1031"/>
    </location>
</feature>
<dbReference type="Proteomes" id="UP000005207">
    <property type="component" value="Linkage group LG9"/>
</dbReference>